<accession>A0A8S5QNH3</accession>
<protein>
    <submittedName>
        <fullName evidence="1">Uncharacterized protein</fullName>
    </submittedName>
</protein>
<name>A0A8S5QNH3_9CAUD</name>
<proteinExistence type="predicted"/>
<sequence>MYSGALRFHFTHQIIGPFPPAESRARLGTISLTALNYQKDNAYQCRTLFSGN</sequence>
<organism evidence="1">
    <name type="scientific">Siphoviridae sp. ctJ3t72</name>
    <dbReference type="NCBI Taxonomy" id="2826240"/>
    <lineage>
        <taxon>Viruses</taxon>
        <taxon>Duplodnaviria</taxon>
        <taxon>Heunggongvirae</taxon>
        <taxon>Uroviricota</taxon>
        <taxon>Caudoviricetes</taxon>
    </lineage>
</organism>
<evidence type="ECO:0000313" key="1">
    <source>
        <dbReference type="EMBL" id="DAE20616.1"/>
    </source>
</evidence>
<reference evidence="1" key="1">
    <citation type="journal article" date="2021" name="Proc. Natl. Acad. Sci. U.S.A.">
        <title>A Catalog of Tens of Thousands of Viruses from Human Metagenomes Reveals Hidden Associations with Chronic Diseases.</title>
        <authorList>
            <person name="Tisza M.J."/>
            <person name="Buck C.B."/>
        </authorList>
    </citation>
    <scope>NUCLEOTIDE SEQUENCE</scope>
    <source>
        <strain evidence="1">CtJ3t72</strain>
    </source>
</reference>
<dbReference type="EMBL" id="BK015698">
    <property type="protein sequence ID" value="DAE20616.1"/>
    <property type="molecule type" value="Genomic_DNA"/>
</dbReference>